<feature type="signal peptide" evidence="6">
    <location>
        <begin position="1"/>
        <end position="20"/>
    </location>
</feature>
<evidence type="ECO:0000256" key="3">
    <source>
        <dbReference type="ARBA" id="ARBA00022750"/>
    </source>
</evidence>
<keyword evidence="5" id="KW-0325">Glycoprotein</keyword>
<dbReference type="Pfam" id="PF14541">
    <property type="entry name" value="TAXi_C"/>
    <property type="match status" value="1"/>
</dbReference>
<dbReference type="Gene3D" id="2.40.70.10">
    <property type="entry name" value="Acid Proteases"/>
    <property type="match status" value="2"/>
</dbReference>
<gene>
    <name evidence="8" type="ORF">DH2020_034589</name>
</gene>
<sequence length="433" mass="47998">MPNSYIVLQILSFTFLVLNANFPTTTSTITATNGTRLVLKLMHRDAISHLFHNPSLRIPEPTNRAINSSLSHDIDIRGPLIPSEEGSTLLVNISIGDPPIPQLLAMDTGSSLTWVQPPICSACTPAFTSIYDPKTSSTCTSLSCDSRYQCTNYYDFSNCGQEKQCRYSINYLDKSSCGGVIVLEKFTFLASDGGVWEIPDLVFGYGLESSGSIRDLSGILGLQIFRNRYSLVSRVGKKFSYCIGNISDPHYMYNQLILGEGAVLEGDSTPMRIRHGHYVVSIEGISIGDKQLNVVQKEFDFNVVIDSGSTITLLQRSAFEQLKREIMNLLDGLLRRAIVINAGERLCYWGNLVRDLKGFPIVTLHLGEGADLYLDVEGMFKRVSDDIFCMAVDVSGSDINIIGVYAQQYYNVGFDLNAMRVSFLSIECELLED</sequence>
<organism evidence="8 9">
    <name type="scientific">Rehmannia glutinosa</name>
    <name type="common">Chinese foxglove</name>
    <dbReference type="NCBI Taxonomy" id="99300"/>
    <lineage>
        <taxon>Eukaryota</taxon>
        <taxon>Viridiplantae</taxon>
        <taxon>Streptophyta</taxon>
        <taxon>Embryophyta</taxon>
        <taxon>Tracheophyta</taxon>
        <taxon>Spermatophyta</taxon>
        <taxon>Magnoliopsida</taxon>
        <taxon>eudicotyledons</taxon>
        <taxon>Gunneridae</taxon>
        <taxon>Pentapetalae</taxon>
        <taxon>asterids</taxon>
        <taxon>lamiids</taxon>
        <taxon>Lamiales</taxon>
        <taxon>Orobanchaceae</taxon>
        <taxon>Rehmannieae</taxon>
        <taxon>Rehmannia</taxon>
    </lineage>
</organism>
<evidence type="ECO:0000256" key="4">
    <source>
        <dbReference type="ARBA" id="ARBA00022801"/>
    </source>
</evidence>
<proteinExistence type="inferred from homology"/>
<evidence type="ECO:0000256" key="5">
    <source>
        <dbReference type="ARBA" id="ARBA00023180"/>
    </source>
</evidence>
<keyword evidence="4" id="KW-0378">Hydrolase</keyword>
<dbReference type="PROSITE" id="PS51767">
    <property type="entry name" value="PEPTIDASE_A1"/>
    <property type="match status" value="1"/>
</dbReference>
<keyword evidence="6" id="KW-0732">Signal</keyword>
<protein>
    <recommendedName>
        <fullName evidence="7">Peptidase A1 domain-containing protein</fullName>
    </recommendedName>
</protein>
<dbReference type="InterPro" id="IPR032861">
    <property type="entry name" value="TAXi_N"/>
</dbReference>
<evidence type="ECO:0000256" key="1">
    <source>
        <dbReference type="ARBA" id="ARBA00007447"/>
    </source>
</evidence>
<dbReference type="EMBL" id="JABTTQ020001347">
    <property type="protein sequence ID" value="KAK6131682.1"/>
    <property type="molecule type" value="Genomic_DNA"/>
</dbReference>
<dbReference type="InterPro" id="IPR021109">
    <property type="entry name" value="Peptidase_aspartic_dom_sf"/>
</dbReference>
<dbReference type="PANTHER" id="PTHR47967:SF14">
    <property type="entry name" value="EUKARYOTIC ASPARTYL PROTEASE FAMILY PROTEIN"/>
    <property type="match status" value="1"/>
</dbReference>
<evidence type="ECO:0000256" key="2">
    <source>
        <dbReference type="ARBA" id="ARBA00022670"/>
    </source>
</evidence>
<keyword evidence="3" id="KW-0064">Aspartyl protease</keyword>
<dbReference type="CDD" id="cd05476">
    <property type="entry name" value="pepsin_A_like_plant"/>
    <property type="match status" value="1"/>
</dbReference>
<dbReference type="InterPro" id="IPR033121">
    <property type="entry name" value="PEPTIDASE_A1"/>
</dbReference>
<dbReference type="SUPFAM" id="SSF50630">
    <property type="entry name" value="Acid proteases"/>
    <property type="match status" value="1"/>
</dbReference>
<evidence type="ECO:0000259" key="7">
    <source>
        <dbReference type="PROSITE" id="PS51767"/>
    </source>
</evidence>
<keyword evidence="9" id="KW-1185">Reference proteome</keyword>
<reference evidence="8 9" key="1">
    <citation type="journal article" date="2021" name="Comput. Struct. Biotechnol. J.">
        <title>De novo genome assembly of the potent medicinal plant Rehmannia glutinosa using nanopore technology.</title>
        <authorList>
            <person name="Ma L."/>
            <person name="Dong C."/>
            <person name="Song C."/>
            <person name="Wang X."/>
            <person name="Zheng X."/>
            <person name="Niu Y."/>
            <person name="Chen S."/>
            <person name="Feng W."/>
        </authorList>
    </citation>
    <scope>NUCLEOTIDE SEQUENCE [LARGE SCALE GENOMIC DNA]</scope>
    <source>
        <strain evidence="8">DH-2019</strain>
    </source>
</reference>
<comment type="caution">
    <text evidence="8">The sequence shown here is derived from an EMBL/GenBank/DDBJ whole genome shotgun (WGS) entry which is preliminary data.</text>
</comment>
<name>A0ABR0VCC5_REHGL</name>
<comment type="similarity">
    <text evidence="1">Belongs to the peptidase A1 family.</text>
</comment>
<dbReference type="Pfam" id="PF14543">
    <property type="entry name" value="TAXi_N"/>
    <property type="match status" value="1"/>
</dbReference>
<dbReference type="InterPro" id="IPR034161">
    <property type="entry name" value="Pepsin-like_plant"/>
</dbReference>
<dbReference type="InterPro" id="IPR051708">
    <property type="entry name" value="Plant_Aspart_Prot_A1"/>
</dbReference>
<dbReference type="InterPro" id="IPR032799">
    <property type="entry name" value="TAXi_C"/>
</dbReference>
<evidence type="ECO:0000313" key="8">
    <source>
        <dbReference type="EMBL" id="KAK6131682.1"/>
    </source>
</evidence>
<evidence type="ECO:0000313" key="9">
    <source>
        <dbReference type="Proteomes" id="UP001318860"/>
    </source>
</evidence>
<keyword evidence="2" id="KW-0645">Protease</keyword>
<dbReference type="Proteomes" id="UP001318860">
    <property type="component" value="Unassembled WGS sequence"/>
</dbReference>
<evidence type="ECO:0000256" key="6">
    <source>
        <dbReference type="SAM" id="SignalP"/>
    </source>
</evidence>
<feature type="domain" description="Peptidase A1" evidence="7">
    <location>
        <begin position="89"/>
        <end position="424"/>
    </location>
</feature>
<accession>A0ABR0VCC5</accession>
<dbReference type="PANTHER" id="PTHR47967">
    <property type="entry name" value="OS07G0603500 PROTEIN-RELATED"/>
    <property type="match status" value="1"/>
</dbReference>
<feature type="chain" id="PRO_5045677967" description="Peptidase A1 domain-containing protein" evidence="6">
    <location>
        <begin position="21"/>
        <end position="433"/>
    </location>
</feature>